<evidence type="ECO:0000313" key="2">
    <source>
        <dbReference type="Proteomes" id="UP000604046"/>
    </source>
</evidence>
<accession>A0A812L0J1</accession>
<gene>
    <name evidence="1" type="ORF">SNAT2548_LOCUS9785</name>
</gene>
<evidence type="ECO:0000313" key="1">
    <source>
        <dbReference type="EMBL" id="CAE7233625.1"/>
    </source>
</evidence>
<dbReference type="Proteomes" id="UP000604046">
    <property type="component" value="Unassembled WGS sequence"/>
</dbReference>
<organism evidence="1 2">
    <name type="scientific">Symbiodinium natans</name>
    <dbReference type="NCBI Taxonomy" id="878477"/>
    <lineage>
        <taxon>Eukaryota</taxon>
        <taxon>Sar</taxon>
        <taxon>Alveolata</taxon>
        <taxon>Dinophyceae</taxon>
        <taxon>Suessiales</taxon>
        <taxon>Symbiodiniaceae</taxon>
        <taxon>Symbiodinium</taxon>
    </lineage>
</organism>
<name>A0A812L0J1_9DINO</name>
<sequence length="187" mass="21138">MAKRWEAAKVFWPEKCIEGLQALTLPPGEWMAARAVPWNVSKLAWGELLLDPPDAGGDWRRLGEAEMWVMRWPRSCAGRSPYCVVMRNVPPEDFVLACHVEEVRGRLMAKFTKMSGETLGEHTFEEPPVTVRDVLLVASQTATESGCLQSVNQNVRLLFPDRCKVADDSEGDEVWSAQPKRRKVTTR</sequence>
<keyword evidence="2" id="KW-1185">Reference proteome</keyword>
<proteinExistence type="predicted"/>
<dbReference type="EMBL" id="CAJNDS010000780">
    <property type="protein sequence ID" value="CAE7233625.1"/>
    <property type="molecule type" value="Genomic_DNA"/>
</dbReference>
<protein>
    <submittedName>
        <fullName evidence="1">Uncharacterized protein</fullName>
    </submittedName>
</protein>
<reference evidence="1" key="1">
    <citation type="submission" date="2021-02" db="EMBL/GenBank/DDBJ databases">
        <authorList>
            <person name="Dougan E. K."/>
            <person name="Rhodes N."/>
            <person name="Thang M."/>
            <person name="Chan C."/>
        </authorList>
    </citation>
    <scope>NUCLEOTIDE SEQUENCE</scope>
</reference>
<comment type="caution">
    <text evidence="1">The sequence shown here is derived from an EMBL/GenBank/DDBJ whole genome shotgun (WGS) entry which is preliminary data.</text>
</comment>
<dbReference type="AlphaFoldDB" id="A0A812L0J1"/>